<evidence type="ECO:0008006" key="3">
    <source>
        <dbReference type="Google" id="ProtNLM"/>
    </source>
</evidence>
<evidence type="ECO:0000313" key="1">
    <source>
        <dbReference type="EMBL" id="GAA0909150.1"/>
    </source>
</evidence>
<sequence>MTAQGRLAAGLVALAVVAVLALLLWPRAAAPVVVAGQAGPHHVQLALDTPAVGVHDLALDVTGPVDRLVVAPVMVEMGHASAPVTATPAAPGRFEAAGVEFFMPGRWDVTVTVHGPDGSDDVVLPVLIAPRGREP</sequence>
<name>A0ABP3YZ80_9PSEU</name>
<comment type="caution">
    <text evidence="1">The sequence shown here is derived from an EMBL/GenBank/DDBJ whole genome shotgun (WGS) entry which is preliminary data.</text>
</comment>
<proteinExistence type="predicted"/>
<dbReference type="EMBL" id="BAAAHP010000339">
    <property type="protein sequence ID" value="GAA0909150.1"/>
    <property type="molecule type" value="Genomic_DNA"/>
</dbReference>
<reference evidence="2" key="1">
    <citation type="journal article" date="2019" name="Int. J. Syst. Evol. Microbiol.">
        <title>The Global Catalogue of Microorganisms (GCM) 10K type strain sequencing project: providing services to taxonomists for standard genome sequencing and annotation.</title>
        <authorList>
            <consortium name="The Broad Institute Genomics Platform"/>
            <consortium name="The Broad Institute Genome Sequencing Center for Infectious Disease"/>
            <person name="Wu L."/>
            <person name="Ma J."/>
        </authorList>
    </citation>
    <scope>NUCLEOTIDE SEQUENCE [LARGE SCALE GENOMIC DNA]</scope>
    <source>
        <strain evidence="2">JCM 11117</strain>
    </source>
</reference>
<organism evidence="1 2">
    <name type="scientific">Pseudonocardia zijingensis</name>
    <dbReference type="NCBI Taxonomy" id="153376"/>
    <lineage>
        <taxon>Bacteria</taxon>
        <taxon>Bacillati</taxon>
        <taxon>Actinomycetota</taxon>
        <taxon>Actinomycetes</taxon>
        <taxon>Pseudonocardiales</taxon>
        <taxon>Pseudonocardiaceae</taxon>
        <taxon>Pseudonocardia</taxon>
    </lineage>
</organism>
<dbReference type="RefSeq" id="WP_343946997.1">
    <property type="nucleotide sequence ID" value="NZ_BAAAHP010000339.1"/>
</dbReference>
<gene>
    <name evidence="1" type="ORF">GCM10009559_78790</name>
</gene>
<keyword evidence="2" id="KW-1185">Reference proteome</keyword>
<dbReference type="Proteomes" id="UP001499967">
    <property type="component" value="Unassembled WGS sequence"/>
</dbReference>
<evidence type="ECO:0000313" key="2">
    <source>
        <dbReference type="Proteomes" id="UP001499967"/>
    </source>
</evidence>
<accession>A0ABP3YZ80</accession>
<protein>
    <recommendedName>
        <fullName evidence="3">YtkA-like domain-containing protein</fullName>
    </recommendedName>
</protein>